<feature type="compositionally biased region" description="Polar residues" evidence="1">
    <location>
        <begin position="7"/>
        <end position="19"/>
    </location>
</feature>
<name>A0A4S2MP49_9PEZI</name>
<dbReference type="PANTHER" id="PTHR42105:SF1">
    <property type="entry name" value="TRANSALDOLASE"/>
    <property type="match status" value="1"/>
</dbReference>
<keyword evidence="3" id="KW-1185">Reference proteome</keyword>
<accession>A0A4S2MP49</accession>
<feature type="compositionally biased region" description="Low complexity" evidence="1">
    <location>
        <begin position="523"/>
        <end position="536"/>
    </location>
</feature>
<feature type="region of interest" description="Disordered" evidence="1">
    <location>
        <begin position="381"/>
        <end position="459"/>
    </location>
</feature>
<dbReference type="STRING" id="341454.A0A4S2MP49"/>
<feature type="compositionally biased region" description="Basic and acidic residues" evidence="1">
    <location>
        <begin position="138"/>
        <end position="154"/>
    </location>
</feature>
<feature type="region of interest" description="Disordered" evidence="1">
    <location>
        <begin position="1085"/>
        <end position="1136"/>
    </location>
</feature>
<feature type="compositionally biased region" description="Polar residues" evidence="1">
    <location>
        <begin position="1291"/>
        <end position="1321"/>
    </location>
</feature>
<feature type="region of interest" description="Disordered" evidence="1">
    <location>
        <begin position="936"/>
        <end position="997"/>
    </location>
</feature>
<feature type="compositionally biased region" description="Gly residues" evidence="1">
    <location>
        <begin position="53"/>
        <end position="62"/>
    </location>
</feature>
<evidence type="ECO:0000313" key="3">
    <source>
        <dbReference type="Proteomes" id="UP000298138"/>
    </source>
</evidence>
<feature type="compositionally biased region" description="Basic and acidic residues" evidence="1">
    <location>
        <begin position="1329"/>
        <end position="1367"/>
    </location>
</feature>
<feature type="compositionally biased region" description="Polar residues" evidence="1">
    <location>
        <begin position="1415"/>
        <end position="1441"/>
    </location>
</feature>
<feature type="region of interest" description="Disordered" evidence="1">
    <location>
        <begin position="83"/>
        <end position="176"/>
    </location>
</feature>
<feature type="compositionally biased region" description="Polar residues" evidence="1">
    <location>
        <begin position="1382"/>
        <end position="1395"/>
    </location>
</feature>
<dbReference type="Proteomes" id="UP000298138">
    <property type="component" value="Unassembled WGS sequence"/>
</dbReference>
<sequence>MGAQEHSVVSSAGSFSATDLSKRTDRTHYTIPDDGREITLHPESRRRRRKTEGGGGGGGGGESHSVLSAGTNASLLIEYFEQGKTSGGPSTGRRPSVRVKVTPGGKKVKAKDGSMIFSDGGSSQRPSHVHRVSLSPHVNDDRLAPIDRGRERSYSGDQSTLSSITSAADGDSNLSPRPLNVTVIREAGSPASYFSSPRDIDDPAFRRRRRGTSRSNTQDTFYEDENLKVSRQRRSRSASGDTDLGNDSPVGIARRRSRSASRGGLSAREKRMIEQGVQQEIERIKPSRTRKASGSNDDGLKPSHARNRSRVREPLDDLAAEKARARKKAAMIEGGLQRSGSIVNNPAIIDLIKDTIKQMVLPEIEEIKATQKRNIEEEIALSRANSKRPGPSSSLPDFASPSVVLSPDHDKGNKQSLALVESPRLRDAESELSNSRAPGFGIGPGPHSPLHSDPEGEGVSLVGALDNIERVDMPKMPFRNESPYEAAMITRGSNQQSRSGVPPYPATSMAMPSSGTTPPPAPLTTTTTTANNTSDPTADIPAFDLNQRAVTSPTQSTHSALSARALAHLSAAKSGSVVDTDNQSVASYEAGDDNAERVNAASKQPTGYSDVSIEQEHAAPTFTNRADLFYAEQRDKLQQQALMNPQRFQDNKPIAVHRMTTDPAASDLGYGEVDISQNVYAVGANPSMRSTPINAMSAHASVVNPSNLDGLSNISFRNSQPRMTASAIPSTQSPLPELGYFQEHDEDLQTNPSEIQGPISGKPNEWLANQPSLSSLGPNYSANRALSVSDLAMAEAAAQRSALSRLASPQLKDEGYISNPPLSAGNSTPLSQMGKSGIDLGGLDEMLSEVGFYGPQGTGNVTGNSHGMTSPLYDGATGTGMESIQSKDIVALMEHLTVRDAQRNARDTEILVTLVRSAAEMRNSFEDMRKQLEESKRQIVSDVEQNTERSVTRIIGGPRPFPVAPPPPRRPRASEKSEEDAEKNKRQSLFKRALKGLSNRSPNELQRIEDMLCQLIDDVEDLRDTQVFYQQHVQSLSSNTIQNPSIQGSQDPTGSPNAAFSVPISEQTVVKEPEHIVTQMKEEEIHGHPQKTRRVSLPLDEPPKIPEANTGLGTTPPKSTNKRESNSSSIFPRISRWSETTTSSGFKNIFSAKGKEKYDGSEASRSQADFNFWETEAAKGHGGDHFVDYHSDGQITPRVGSPRESDLQPINHASRVSLDIQHPQPRMIHNHALETKAQQMIASGGILNSPINNSVSSLGTFPPIGPGGFQNGQLLSPMAKDAYLQHQLQTSPNANTSTVKPIQEPNPSITFSSITGDASPTRSEKKHRERDEFGRRIKKERTEEEKQRRREKKERRERERAEGIDTPRRKKKSRDHLEDESQNGFSGRTPSTASRLNGPRPLSNASNKDKKYRQRSSLATDDTLGQQPQLHTTYENYETYR</sequence>
<evidence type="ECO:0000313" key="2">
    <source>
        <dbReference type="EMBL" id="TGZ78873.1"/>
    </source>
</evidence>
<feature type="compositionally biased region" description="Basic and acidic residues" evidence="1">
    <location>
        <begin position="20"/>
        <end position="43"/>
    </location>
</feature>
<reference evidence="2 3" key="1">
    <citation type="submission" date="2019-04" db="EMBL/GenBank/DDBJ databases">
        <title>Comparative genomics and transcriptomics to analyze fruiting body development in filamentous ascomycetes.</title>
        <authorList>
            <consortium name="DOE Joint Genome Institute"/>
            <person name="Lutkenhaus R."/>
            <person name="Traeger S."/>
            <person name="Breuer J."/>
            <person name="Kuo A."/>
            <person name="Lipzen A."/>
            <person name="Pangilinan J."/>
            <person name="Dilworth D."/>
            <person name="Sandor L."/>
            <person name="Poggeler S."/>
            <person name="Barry K."/>
            <person name="Grigoriev I.V."/>
            <person name="Nowrousian M."/>
        </authorList>
    </citation>
    <scope>NUCLEOTIDE SEQUENCE [LARGE SCALE GENOMIC DNA]</scope>
    <source>
        <strain evidence="2 3">CBS 389.68</strain>
    </source>
</reference>
<organism evidence="2 3">
    <name type="scientific">Ascodesmis nigricans</name>
    <dbReference type="NCBI Taxonomy" id="341454"/>
    <lineage>
        <taxon>Eukaryota</taxon>
        <taxon>Fungi</taxon>
        <taxon>Dikarya</taxon>
        <taxon>Ascomycota</taxon>
        <taxon>Pezizomycotina</taxon>
        <taxon>Pezizomycetes</taxon>
        <taxon>Pezizales</taxon>
        <taxon>Ascodesmidaceae</taxon>
        <taxon>Ascodesmis</taxon>
    </lineage>
</organism>
<proteinExistence type="predicted"/>
<evidence type="ECO:0000256" key="1">
    <source>
        <dbReference type="SAM" id="MobiDB-lite"/>
    </source>
</evidence>
<gene>
    <name evidence="2" type="ORF">EX30DRAFT_373560</name>
</gene>
<protein>
    <submittedName>
        <fullName evidence="2">Uncharacterized protein</fullName>
    </submittedName>
</protein>
<dbReference type="EMBL" id="ML220137">
    <property type="protein sequence ID" value="TGZ78873.1"/>
    <property type="molecule type" value="Genomic_DNA"/>
</dbReference>
<feature type="region of interest" description="Disordered" evidence="1">
    <location>
        <begin position="490"/>
        <end position="536"/>
    </location>
</feature>
<feature type="region of interest" description="Disordered" evidence="1">
    <location>
        <begin position="1"/>
        <end position="67"/>
    </location>
</feature>
<feature type="compositionally biased region" description="Polar residues" evidence="1">
    <location>
        <begin position="155"/>
        <end position="166"/>
    </location>
</feature>
<feature type="region of interest" description="Disordered" evidence="1">
    <location>
        <begin position="1291"/>
        <end position="1441"/>
    </location>
</feature>
<dbReference type="OrthoDB" id="5382102at2759"/>
<dbReference type="PANTHER" id="PTHR42105">
    <property type="entry name" value="DIM2-ASSOCIATED PROTEIN 1"/>
    <property type="match status" value="1"/>
</dbReference>
<feature type="compositionally biased region" description="Low complexity" evidence="1">
    <location>
        <begin position="506"/>
        <end position="516"/>
    </location>
</feature>
<feature type="region of interest" description="Disordered" evidence="1">
    <location>
        <begin position="190"/>
        <end position="312"/>
    </location>
</feature>
<feature type="compositionally biased region" description="Pro residues" evidence="1">
    <location>
        <begin position="959"/>
        <end position="968"/>
    </location>
</feature>
<dbReference type="InParanoid" id="A0A4S2MP49"/>